<name>A0A6H1UDB0_9GAMM</name>
<keyword evidence="3" id="KW-1185">Reference proteome</keyword>
<organism evidence="2 3">
    <name type="scientific">Ferrimonas lipolytica</name>
    <dbReference type="NCBI Taxonomy" id="2724191"/>
    <lineage>
        <taxon>Bacteria</taxon>
        <taxon>Pseudomonadati</taxon>
        <taxon>Pseudomonadota</taxon>
        <taxon>Gammaproteobacteria</taxon>
        <taxon>Alteromonadales</taxon>
        <taxon>Ferrimonadaceae</taxon>
        <taxon>Ferrimonas</taxon>
    </lineage>
</organism>
<dbReference type="EMBL" id="CP051180">
    <property type="protein sequence ID" value="QIZ76333.1"/>
    <property type="molecule type" value="Genomic_DNA"/>
</dbReference>
<feature type="domain" description="DUF4440" evidence="1">
    <location>
        <begin position="29"/>
        <end position="139"/>
    </location>
</feature>
<accession>A0A6H1UDB0</accession>
<dbReference type="SUPFAM" id="SSF54427">
    <property type="entry name" value="NTF2-like"/>
    <property type="match status" value="1"/>
</dbReference>
<dbReference type="KEGG" id="fes:HER31_05245"/>
<dbReference type="InterPro" id="IPR027843">
    <property type="entry name" value="DUF4440"/>
</dbReference>
<dbReference type="Pfam" id="PF14534">
    <property type="entry name" value="DUF4440"/>
    <property type="match status" value="1"/>
</dbReference>
<proteinExistence type="predicted"/>
<evidence type="ECO:0000259" key="1">
    <source>
        <dbReference type="Pfam" id="PF14534"/>
    </source>
</evidence>
<protein>
    <submittedName>
        <fullName evidence="2">DUF4440 domain-containing protein</fullName>
    </submittedName>
</protein>
<gene>
    <name evidence="2" type="ORF">HER31_05245</name>
</gene>
<dbReference type="AlphaFoldDB" id="A0A6H1UDB0"/>
<evidence type="ECO:0000313" key="3">
    <source>
        <dbReference type="Proteomes" id="UP000501602"/>
    </source>
</evidence>
<dbReference type="InterPro" id="IPR032710">
    <property type="entry name" value="NTF2-like_dom_sf"/>
</dbReference>
<dbReference type="Proteomes" id="UP000501602">
    <property type="component" value="Chromosome"/>
</dbReference>
<evidence type="ECO:0000313" key="2">
    <source>
        <dbReference type="EMBL" id="QIZ76333.1"/>
    </source>
</evidence>
<dbReference type="Gene3D" id="3.10.450.50">
    <property type="match status" value="1"/>
</dbReference>
<dbReference type="RefSeq" id="WP_168659593.1">
    <property type="nucleotide sequence ID" value="NZ_CP051180.1"/>
</dbReference>
<sequence length="180" mass="20264">MLLLIPKVGFASIEVNDNINRFYDNFSVAYETLDSESIKQQYSDQALMMGVSDKIPIVDGRSEILAAYSKWFSKVQQRDATIEIRFRCSNRIQHGDVVVDAGYYQMRYQPPKESGEAATQFGGKYLFTFAKDGNGEWKILADSANRVKQNLFIDAKAVPGLVYDAAFEPINTQARAPLSQ</sequence>
<reference evidence="2 3" key="1">
    <citation type="submission" date="2020-04" db="EMBL/GenBank/DDBJ databases">
        <title>Ferrimonas sp. S7 isolated from sea water.</title>
        <authorList>
            <person name="Bae S.S."/>
            <person name="Baek K."/>
        </authorList>
    </citation>
    <scope>NUCLEOTIDE SEQUENCE [LARGE SCALE GENOMIC DNA]</scope>
    <source>
        <strain evidence="2 3">S7</strain>
    </source>
</reference>